<organism evidence="3 4">
    <name type="scientific">Amnibacterium setariae</name>
    <dbReference type="NCBI Taxonomy" id="2306585"/>
    <lineage>
        <taxon>Bacteria</taxon>
        <taxon>Bacillati</taxon>
        <taxon>Actinomycetota</taxon>
        <taxon>Actinomycetes</taxon>
        <taxon>Micrococcales</taxon>
        <taxon>Microbacteriaceae</taxon>
        <taxon>Amnibacterium</taxon>
    </lineage>
</organism>
<comment type="caution">
    <text evidence="3">The sequence shown here is derived from an EMBL/GenBank/DDBJ whole genome shotgun (WGS) entry which is preliminary data.</text>
</comment>
<dbReference type="OrthoDB" id="3518652at2"/>
<dbReference type="Pfam" id="PF17765">
    <property type="entry name" value="MLTR_LBD"/>
    <property type="match status" value="1"/>
</dbReference>
<dbReference type="InterPro" id="IPR010982">
    <property type="entry name" value="Lambda_DNA-bd_dom_sf"/>
</dbReference>
<name>A0A3A1TZF0_9MICO</name>
<protein>
    <submittedName>
        <fullName evidence="3">XRE family transcriptional regulator</fullName>
    </submittedName>
</protein>
<dbReference type="InterPro" id="IPR001387">
    <property type="entry name" value="Cro/C1-type_HTH"/>
</dbReference>
<dbReference type="AlphaFoldDB" id="A0A3A1TZF0"/>
<feature type="region of interest" description="Disordered" evidence="1">
    <location>
        <begin position="1"/>
        <end position="60"/>
    </location>
</feature>
<feature type="domain" description="HTH cro/C1-type" evidence="2">
    <location>
        <begin position="80"/>
        <end position="127"/>
    </location>
</feature>
<proteinExistence type="predicted"/>
<sequence>MSTPPRRPRRPPLDPPCRRRRRVPPPRSSPDRRSGDATRQAQHTGGVDRQQLGEFLRSRRERLRPEDVGLIGGGRRRTPGLRRDEVALLANMSTDYYERIEQGRGPQPSEAMLGGIARALRLTLEERDHLYLLGGRQAPPAHVPSSWADPGLMTILDALAPTVPALITGELSAVVAQNTMNVALLGPLADRGGQEGNFLWHWFTDPAYSVLYAENDRRALGRTYVAELRAGTARRQGDRAALALVDRLLAASEEFRELWALQEVAAANRSTRKVLQHPVVGRLDCLCDVVVSPPSGQRLVLFRGSPGTDAAEKLALLSVIGSQDLAAEASRAQQGS</sequence>
<dbReference type="Proteomes" id="UP000265742">
    <property type="component" value="Unassembled WGS sequence"/>
</dbReference>
<dbReference type="PROSITE" id="PS50943">
    <property type="entry name" value="HTH_CROC1"/>
    <property type="match status" value="1"/>
</dbReference>
<dbReference type="SUPFAM" id="SSF47413">
    <property type="entry name" value="lambda repressor-like DNA-binding domains"/>
    <property type="match status" value="1"/>
</dbReference>
<dbReference type="EMBL" id="QXTG01000002">
    <property type="protein sequence ID" value="RIX28971.1"/>
    <property type="molecule type" value="Genomic_DNA"/>
</dbReference>
<keyword evidence="4" id="KW-1185">Reference proteome</keyword>
<evidence type="ECO:0000313" key="4">
    <source>
        <dbReference type="Proteomes" id="UP000265742"/>
    </source>
</evidence>
<dbReference type="CDD" id="cd00093">
    <property type="entry name" value="HTH_XRE"/>
    <property type="match status" value="1"/>
</dbReference>
<gene>
    <name evidence="3" type="ORF">D1781_14070</name>
</gene>
<dbReference type="SMART" id="SM00530">
    <property type="entry name" value="HTH_XRE"/>
    <property type="match status" value="1"/>
</dbReference>
<evidence type="ECO:0000256" key="1">
    <source>
        <dbReference type="SAM" id="MobiDB-lite"/>
    </source>
</evidence>
<evidence type="ECO:0000259" key="2">
    <source>
        <dbReference type="PROSITE" id="PS50943"/>
    </source>
</evidence>
<reference evidence="4" key="1">
    <citation type="submission" date="2018-09" db="EMBL/GenBank/DDBJ databases">
        <authorList>
            <person name="Kim I."/>
        </authorList>
    </citation>
    <scope>NUCLEOTIDE SEQUENCE [LARGE SCALE GENOMIC DNA]</scope>
    <source>
        <strain evidence="4">DD4a</strain>
    </source>
</reference>
<dbReference type="Pfam" id="PF13560">
    <property type="entry name" value="HTH_31"/>
    <property type="match status" value="1"/>
</dbReference>
<dbReference type="Gene3D" id="1.10.260.40">
    <property type="entry name" value="lambda repressor-like DNA-binding domains"/>
    <property type="match status" value="1"/>
</dbReference>
<dbReference type="Gene3D" id="3.30.450.180">
    <property type="match status" value="1"/>
</dbReference>
<dbReference type="PANTHER" id="PTHR35010:SF2">
    <property type="entry name" value="BLL4672 PROTEIN"/>
    <property type="match status" value="1"/>
</dbReference>
<dbReference type="GO" id="GO:0003677">
    <property type="term" value="F:DNA binding"/>
    <property type="evidence" value="ECO:0007669"/>
    <property type="project" value="InterPro"/>
</dbReference>
<accession>A0A3A1TZF0</accession>
<feature type="compositionally biased region" description="Basic residues" evidence="1">
    <location>
        <begin position="1"/>
        <end position="10"/>
    </location>
</feature>
<dbReference type="PANTHER" id="PTHR35010">
    <property type="entry name" value="BLL4672 PROTEIN-RELATED"/>
    <property type="match status" value="1"/>
</dbReference>
<evidence type="ECO:0000313" key="3">
    <source>
        <dbReference type="EMBL" id="RIX28971.1"/>
    </source>
</evidence>
<dbReference type="InterPro" id="IPR041413">
    <property type="entry name" value="MLTR_LBD"/>
</dbReference>